<keyword evidence="2" id="KW-0964">Secreted</keyword>
<comment type="subcellular location">
    <subcellularLocation>
        <location evidence="1">Secreted</location>
    </subcellularLocation>
</comment>
<dbReference type="PROSITE" id="PS51257">
    <property type="entry name" value="PROKAR_LIPOPROTEIN"/>
    <property type="match status" value="1"/>
</dbReference>
<proteinExistence type="predicted"/>
<keyword evidence="3" id="KW-0732">Signal</keyword>
<keyword evidence="6" id="KW-1185">Reference proteome</keyword>
<reference evidence="5" key="1">
    <citation type="submission" date="2025-08" db="UniProtKB">
        <authorList>
            <consortium name="Ensembl"/>
        </authorList>
    </citation>
    <scope>IDENTIFICATION</scope>
</reference>
<feature type="domain" description="UPAR/Ly6" evidence="4">
    <location>
        <begin position="21"/>
        <end position="117"/>
    </location>
</feature>
<sequence>MRSVLGFLGVLLVLIPAGLSLSCKKCGKIGVSTCDGPTNACPPDHVCGAIYSVVSTRGVETTKSYTRECFLQKQCTVEAYMSVIANVKSQIGTSCCDTDGCTPPLPKLPAGSTRPNGLVCRTCVSTNSDWCDTYDTVQCSGDETMCILGTTITTGHSLSCTMCLEIGANTCDGPKTTCPPDHMCGAMYSLVSIRGVGTTQGYTRECFLPNQCNIEGYMSILAKVKSQIGTSCCDTDGCTPPLPKLPAVSTKLNGLVCRGCFSTDSDWCDTDSAVQCSGNETMCLLETTITTGARSEKGAVRGCATESLCDIGSHSVDFGNKKITSRYNCTSGIPGLNGRIPGLHSGIPGLHVGSILSFSVAISLTKLTS</sequence>
<evidence type="ECO:0000259" key="4">
    <source>
        <dbReference type="SMART" id="SM00134"/>
    </source>
</evidence>
<evidence type="ECO:0000256" key="3">
    <source>
        <dbReference type="SAM" id="SignalP"/>
    </source>
</evidence>
<name>A0A8C5QT69_9ANUR</name>
<evidence type="ECO:0000313" key="5">
    <source>
        <dbReference type="Ensembl" id="ENSLLEP00000042342.1"/>
    </source>
</evidence>
<dbReference type="Proteomes" id="UP000694569">
    <property type="component" value="Unplaced"/>
</dbReference>
<accession>A0A8C5QT69</accession>
<dbReference type="OrthoDB" id="9907178at2759"/>
<dbReference type="AlphaFoldDB" id="A0A8C5QT69"/>
<feature type="domain" description="UPAR/Ly6" evidence="4">
    <location>
        <begin position="158"/>
        <end position="253"/>
    </location>
</feature>
<dbReference type="Pfam" id="PF00021">
    <property type="entry name" value="UPAR_LY6"/>
    <property type="match status" value="4"/>
</dbReference>
<dbReference type="GO" id="GO:0005576">
    <property type="term" value="C:extracellular region"/>
    <property type="evidence" value="ECO:0007669"/>
    <property type="project" value="UniProtKB-SubCell"/>
</dbReference>
<organism evidence="5 6">
    <name type="scientific">Leptobrachium leishanense</name>
    <name type="common">Leishan spiny toad</name>
    <dbReference type="NCBI Taxonomy" id="445787"/>
    <lineage>
        <taxon>Eukaryota</taxon>
        <taxon>Metazoa</taxon>
        <taxon>Chordata</taxon>
        <taxon>Craniata</taxon>
        <taxon>Vertebrata</taxon>
        <taxon>Euteleostomi</taxon>
        <taxon>Amphibia</taxon>
        <taxon>Batrachia</taxon>
        <taxon>Anura</taxon>
        <taxon>Pelobatoidea</taxon>
        <taxon>Megophryidae</taxon>
        <taxon>Leptobrachium</taxon>
    </lineage>
</organism>
<dbReference type="SUPFAM" id="SSF57302">
    <property type="entry name" value="Snake toxin-like"/>
    <property type="match status" value="3"/>
</dbReference>
<evidence type="ECO:0000256" key="1">
    <source>
        <dbReference type="ARBA" id="ARBA00004613"/>
    </source>
</evidence>
<reference evidence="5" key="2">
    <citation type="submission" date="2025-09" db="UniProtKB">
        <authorList>
            <consortium name="Ensembl"/>
        </authorList>
    </citation>
    <scope>IDENTIFICATION</scope>
</reference>
<dbReference type="Gene3D" id="2.10.60.10">
    <property type="entry name" value="CD59"/>
    <property type="match status" value="2"/>
</dbReference>
<protein>
    <recommendedName>
        <fullName evidence="4">UPAR/Ly6 domain-containing protein</fullName>
    </recommendedName>
</protein>
<dbReference type="PANTHER" id="PTHR20914:SF25">
    <property type="entry name" value="PHOSPHOLIPASE A2 INHIBITOR AND LY6_PLAUR DOMAIN-CONTAINING PROTEIN"/>
    <property type="match status" value="1"/>
</dbReference>
<dbReference type="Ensembl" id="ENSLLET00000044036.1">
    <property type="protein sequence ID" value="ENSLLEP00000042342.1"/>
    <property type="gene ID" value="ENSLLEG00000026942.1"/>
</dbReference>
<dbReference type="CDD" id="cd23572">
    <property type="entry name" value="TFP_LU_ECD_PINLYP_rpt2"/>
    <property type="match status" value="1"/>
</dbReference>
<dbReference type="SMART" id="SM00134">
    <property type="entry name" value="LU"/>
    <property type="match status" value="2"/>
</dbReference>
<dbReference type="GeneTree" id="ENSGT00940000163304"/>
<dbReference type="InterPro" id="IPR050918">
    <property type="entry name" value="CNF-like_PLA2_Inhibitor"/>
</dbReference>
<dbReference type="InterPro" id="IPR045860">
    <property type="entry name" value="Snake_toxin-like_sf"/>
</dbReference>
<evidence type="ECO:0000256" key="2">
    <source>
        <dbReference type="ARBA" id="ARBA00022525"/>
    </source>
</evidence>
<evidence type="ECO:0000313" key="6">
    <source>
        <dbReference type="Proteomes" id="UP000694569"/>
    </source>
</evidence>
<feature type="chain" id="PRO_5034902076" description="UPAR/Ly6 domain-containing protein" evidence="3">
    <location>
        <begin position="21"/>
        <end position="369"/>
    </location>
</feature>
<feature type="signal peptide" evidence="3">
    <location>
        <begin position="1"/>
        <end position="20"/>
    </location>
</feature>
<dbReference type="InterPro" id="IPR016054">
    <property type="entry name" value="LY6_UPA_recep-like"/>
</dbReference>
<dbReference type="PANTHER" id="PTHR20914">
    <property type="entry name" value="LY6/PLAUR DOMAIN-CONTAINING PROTEIN 8"/>
    <property type="match status" value="1"/>
</dbReference>